<reference evidence="1 2" key="1">
    <citation type="submission" date="2018-10" db="EMBL/GenBank/DDBJ databases">
        <title>Genomic Encyclopedia of Archaeal and Bacterial Type Strains, Phase II (KMG-II): from individual species to whole genera.</title>
        <authorList>
            <person name="Goeker M."/>
        </authorList>
    </citation>
    <scope>NUCLEOTIDE SEQUENCE [LARGE SCALE GENOMIC DNA]</scope>
    <source>
        <strain evidence="1 2">DSM 29537</strain>
    </source>
</reference>
<protein>
    <submittedName>
        <fullName evidence="1">Uncharacterized protein</fullName>
    </submittedName>
</protein>
<organism evidence="1 2">
    <name type="scientific">Flavobacterium endophyticum</name>
    <dbReference type="NCBI Taxonomy" id="1540163"/>
    <lineage>
        <taxon>Bacteria</taxon>
        <taxon>Pseudomonadati</taxon>
        <taxon>Bacteroidota</taxon>
        <taxon>Flavobacteriia</taxon>
        <taxon>Flavobacteriales</taxon>
        <taxon>Flavobacteriaceae</taxon>
        <taxon>Flavobacterium</taxon>
    </lineage>
</organism>
<evidence type="ECO:0000313" key="2">
    <source>
        <dbReference type="Proteomes" id="UP000277579"/>
    </source>
</evidence>
<dbReference type="AlphaFoldDB" id="A0A495LZH6"/>
<dbReference type="EMBL" id="RBLC01000005">
    <property type="protein sequence ID" value="RKS19021.1"/>
    <property type="molecule type" value="Genomic_DNA"/>
</dbReference>
<dbReference type="Proteomes" id="UP000277579">
    <property type="component" value="Unassembled WGS sequence"/>
</dbReference>
<keyword evidence="2" id="KW-1185">Reference proteome</keyword>
<proteinExistence type="predicted"/>
<dbReference type="RefSeq" id="WP_121377261.1">
    <property type="nucleotide sequence ID" value="NZ_RBLC01000005.1"/>
</dbReference>
<comment type="caution">
    <text evidence="1">The sequence shown here is derived from an EMBL/GenBank/DDBJ whole genome shotgun (WGS) entry which is preliminary data.</text>
</comment>
<accession>A0A495LZH6</accession>
<evidence type="ECO:0000313" key="1">
    <source>
        <dbReference type="EMBL" id="RKS19021.1"/>
    </source>
</evidence>
<gene>
    <name evidence="1" type="ORF">CLV94_2972</name>
</gene>
<dbReference type="OrthoDB" id="9876567at2"/>
<sequence>MAHNLTAYEHRILKSFIKQFLVEKNDRLIQDHAIELTCMTRLLNSVFATCFDFKASVTDVFKIFEEYGYTLSVAEPKQTARAERPYLETNSRAIYINISPITILELKAVAACRKIGHTTAEMLQIEDALMKLRAFWTTTI</sequence>
<name>A0A495LZH6_9FLAO</name>